<gene>
    <name evidence="4" type="ORF">A2Y75_08915</name>
</gene>
<keyword evidence="1" id="KW-0285">Flavoprotein</keyword>
<dbReference type="PANTHER" id="PTHR43278">
    <property type="entry name" value="NAD(P)H-DEPENDENT FMN-CONTAINING OXIDOREDUCTASE YWQN-RELATED"/>
    <property type="match status" value="1"/>
</dbReference>
<reference evidence="4 5" key="1">
    <citation type="journal article" date="2016" name="Nat. Commun.">
        <title>Thousands of microbial genomes shed light on interconnected biogeochemical processes in an aquifer system.</title>
        <authorList>
            <person name="Anantharaman K."/>
            <person name="Brown C.T."/>
            <person name="Hug L.A."/>
            <person name="Sharon I."/>
            <person name="Castelle C.J."/>
            <person name="Probst A.J."/>
            <person name="Thomas B.C."/>
            <person name="Singh A."/>
            <person name="Wilkins M.J."/>
            <person name="Karaoz U."/>
            <person name="Brodie E.L."/>
            <person name="Williams K.H."/>
            <person name="Hubbard S.S."/>
            <person name="Banfield J.F."/>
        </authorList>
    </citation>
    <scope>NUCLEOTIDE SEQUENCE [LARGE SCALE GENOMIC DNA]</scope>
</reference>
<dbReference type="InterPro" id="IPR005025">
    <property type="entry name" value="FMN_Rdtase-like_dom"/>
</dbReference>
<dbReference type="Proteomes" id="UP000177876">
    <property type="component" value="Unassembled WGS sequence"/>
</dbReference>
<dbReference type="GO" id="GO:0016491">
    <property type="term" value="F:oxidoreductase activity"/>
    <property type="evidence" value="ECO:0007669"/>
    <property type="project" value="InterPro"/>
</dbReference>
<evidence type="ECO:0000313" key="5">
    <source>
        <dbReference type="Proteomes" id="UP000177876"/>
    </source>
</evidence>
<dbReference type="EMBL" id="MELK01000043">
    <property type="protein sequence ID" value="OFW56585.1"/>
    <property type="molecule type" value="Genomic_DNA"/>
</dbReference>
<proteinExistence type="predicted"/>
<dbReference type="STRING" id="1797197.A2Y75_08915"/>
<organism evidence="4 5">
    <name type="scientific">Candidatus Solincola sediminis</name>
    <dbReference type="NCBI Taxonomy" id="1797199"/>
    <lineage>
        <taxon>Bacteria</taxon>
        <taxon>Bacillati</taxon>
        <taxon>Actinomycetota</taxon>
        <taxon>Candidatus Geothermincolia</taxon>
        <taxon>Candidatus Geothermincolales</taxon>
        <taxon>Candidatus Geothermincolaceae</taxon>
        <taxon>Candidatus Solincola</taxon>
    </lineage>
</organism>
<keyword evidence="2" id="KW-0288">FMN</keyword>
<dbReference type="PANTHER" id="PTHR43278:SF2">
    <property type="entry name" value="IRON-SULFUR FLAVOPROTEIN"/>
    <property type="match status" value="1"/>
</dbReference>
<protein>
    <submittedName>
        <fullName evidence="4">NADPH-dependent FMN reductase</fullName>
    </submittedName>
</protein>
<dbReference type="InterPro" id="IPR051796">
    <property type="entry name" value="ISF_SsuE-like"/>
</dbReference>
<evidence type="ECO:0000313" key="4">
    <source>
        <dbReference type="EMBL" id="OFW56585.1"/>
    </source>
</evidence>
<accession>A0A1F2WI83</accession>
<feature type="domain" description="NADPH-dependent FMN reductase-like" evidence="3">
    <location>
        <begin position="1"/>
        <end position="131"/>
    </location>
</feature>
<sequence length="201" mass="22835">MKTVCVLGSPRPDGNSSTIAKHFCAAMEKLGAEVQTFALNKLTYRGCQACMICKTTLDRCVLKDDLTAVLDSLRDADLLVMATPVYFSDVSSQMKGFIDRLYSYLVPDYRTNPSKSRLLPDKKLVFIQVQGRPDEQKFADIFPRYERFFDWYGFKERYQLRCWGAREPGEAKNQKEVFIKADDVASQIMATGNRHTGNTGD</sequence>
<dbReference type="Gene3D" id="3.40.50.360">
    <property type="match status" value="1"/>
</dbReference>
<name>A0A1F2WI83_9ACTN</name>
<dbReference type="InterPro" id="IPR029039">
    <property type="entry name" value="Flavoprotein-like_sf"/>
</dbReference>
<evidence type="ECO:0000256" key="2">
    <source>
        <dbReference type="ARBA" id="ARBA00022643"/>
    </source>
</evidence>
<comment type="caution">
    <text evidence="4">The sequence shown here is derived from an EMBL/GenBank/DDBJ whole genome shotgun (WGS) entry which is preliminary data.</text>
</comment>
<evidence type="ECO:0000259" key="3">
    <source>
        <dbReference type="Pfam" id="PF03358"/>
    </source>
</evidence>
<evidence type="ECO:0000256" key="1">
    <source>
        <dbReference type="ARBA" id="ARBA00022630"/>
    </source>
</evidence>
<dbReference type="SUPFAM" id="SSF52218">
    <property type="entry name" value="Flavoproteins"/>
    <property type="match status" value="1"/>
</dbReference>
<dbReference type="Pfam" id="PF03358">
    <property type="entry name" value="FMN_red"/>
    <property type="match status" value="1"/>
</dbReference>
<dbReference type="AlphaFoldDB" id="A0A1F2WI83"/>